<dbReference type="RefSeq" id="WP_021459327.1">
    <property type="nucleotide sequence ID" value="NZ_AP019698.1"/>
</dbReference>
<proteinExistence type="predicted"/>
<name>A0A1W5QH21_9STAP</name>
<organism evidence="1">
    <name type="scientific">Staphylococcus arlettae</name>
    <dbReference type="NCBI Taxonomy" id="29378"/>
    <lineage>
        <taxon>Bacteria</taxon>
        <taxon>Bacillati</taxon>
        <taxon>Bacillota</taxon>
        <taxon>Bacilli</taxon>
        <taxon>Bacillales</taxon>
        <taxon>Staphylococcaceae</taxon>
        <taxon>Staphylococcus</taxon>
    </lineage>
</organism>
<protein>
    <submittedName>
        <fullName evidence="1">Uncharacterized protein</fullName>
    </submittedName>
</protein>
<sequence length="71" mass="7688">MVLTILIGAMAAVFIALGLVDKQEKYGFISAKHILLSITYVVIAVVVGSVLDNIDVFFEGFHNSITAAKKY</sequence>
<accession>A0A1W5QH21</accession>
<evidence type="ECO:0000313" key="1">
    <source>
        <dbReference type="EMBL" id="APY23814.1"/>
    </source>
</evidence>
<reference evidence="1" key="1">
    <citation type="journal article" date="2017" name="MSphere">
        <title>Novel beta-lactamase blaARL in Staphylococcus arlettae.</title>
        <authorList>
            <person name="Andreis S.N."/>
            <person name="Perreten V."/>
            <person name="Schwendener S."/>
        </authorList>
    </citation>
    <scope>NUCLEOTIDE SEQUENCE</scope>
    <source>
        <strain evidence="1">SAN1670</strain>
    </source>
</reference>
<dbReference type="GeneID" id="97288856"/>
<dbReference type="AlphaFoldDB" id="A0A1W5QH21"/>
<dbReference type="EMBL" id="KY363215">
    <property type="protein sequence ID" value="APY23814.1"/>
    <property type="molecule type" value="Genomic_DNA"/>
</dbReference>